<feature type="region of interest" description="Disordered" evidence="9">
    <location>
        <begin position="68"/>
        <end position="91"/>
    </location>
</feature>
<evidence type="ECO:0000313" key="11">
    <source>
        <dbReference type="EMBL" id="CAE7298758.1"/>
    </source>
</evidence>
<feature type="repeat" description="ANK" evidence="8">
    <location>
        <begin position="133"/>
        <end position="170"/>
    </location>
</feature>
<proteinExistence type="predicted"/>
<dbReference type="Pfam" id="PF11904">
    <property type="entry name" value="ANKRD13_C"/>
    <property type="match status" value="1"/>
</dbReference>
<keyword evidence="5" id="KW-0472">Membrane</keyword>
<dbReference type="EMBL" id="CAJNIZ010010335">
    <property type="protein sequence ID" value="CAE7298758.1"/>
    <property type="molecule type" value="Genomic_DNA"/>
</dbReference>
<gene>
    <name evidence="11" type="primary">Ankrd13c</name>
    <name evidence="11" type="ORF">SPIL2461_LOCUS6743</name>
</gene>
<dbReference type="Gene3D" id="1.25.40.20">
    <property type="entry name" value="Ankyrin repeat-containing domain"/>
    <property type="match status" value="1"/>
</dbReference>
<protein>
    <submittedName>
        <fullName evidence="11">Ankrd13c protein</fullName>
    </submittedName>
</protein>
<reference evidence="11" key="1">
    <citation type="submission" date="2021-02" db="EMBL/GenBank/DDBJ databases">
        <authorList>
            <person name="Dougan E. K."/>
            <person name="Rhodes N."/>
            <person name="Thang M."/>
            <person name="Chan C."/>
        </authorList>
    </citation>
    <scope>NUCLEOTIDE SEQUENCE</scope>
</reference>
<feature type="domain" description="Ankyrin repeat" evidence="10">
    <location>
        <begin position="255"/>
        <end position="509"/>
    </location>
</feature>
<dbReference type="PANTHER" id="PTHR12447">
    <property type="entry name" value="ANKYRIN REPEAT DOMAIN-CONTAINING PROTEIN 13"/>
    <property type="match status" value="1"/>
</dbReference>
<dbReference type="SMART" id="SM00248">
    <property type="entry name" value="ANK"/>
    <property type="match status" value="2"/>
</dbReference>
<evidence type="ECO:0000259" key="10">
    <source>
        <dbReference type="Pfam" id="PF11904"/>
    </source>
</evidence>
<evidence type="ECO:0000256" key="6">
    <source>
        <dbReference type="ARBA" id="ARBA00023186"/>
    </source>
</evidence>
<comment type="caution">
    <text evidence="11">The sequence shown here is derived from an EMBL/GenBank/DDBJ whole genome shotgun (WGS) entry which is preliminary data.</text>
</comment>
<dbReference type="InterPro" id="IPR002110">
    <property type="entry name" value="Ankyrin_rpt"/>
</dbReference>
<accession>A0A812NM85</accession>
<keyword evidence="4 8" id="KW-0040">ANK repeat</keyword>
<evidence type="ECO:0000256" key="9">
    <source>
        <dbReference type="SAM" id="MobiDB-lite"/>
    </source>
</evidence>
<evidence type="ECO:0000256" key="7">
    <source>
        <dbReference type="ARBA" id="ARBA00037107"/>
    </source>
</evidence>
<dbReference type="PROSITE" id="PS50088">
    <property type="entry name" value="ANK_REPEAT"/>
    <property type="match status" value="1"/>
</dbReference>
<dbReference type="SUPFAM" id="SSF48403">
    <property type="entry name" value="Ankyrin repeat"/>
    <property type="match status" value="1"/>
</dbReference>
<dbReference type="GO" id="GO:0005789">
    <property type="term" value="C:endoplasmic reticulum membrane"/>
    <property type="evidence" value="ECO:0007669"/>
    <property type="project" value="UniProtKB-SubCell"/>
</dbReference>
<dbReference type="InterPro" id="IPR021832">
    <property type="entry name" value="ANKRD13"/>
</dbReference>
<keyword evidence="12" id="KW-1185">Reference proteome</keyword>
<dbReference type="OrthoDB" id="1938156at2759"/>
<comment type="function">
    <text evidence="7">Acts as a molecular chaperone for G protein-coupled receptors, regulating their biogenesis and exit from the ER.</text>
</comment>
<name>A0A812NM85_SYMPI</name>
<feature type="compositionally biased region" description="Acidic residues" evidence="9">
    <location>
        <begin position="76"/>
        <end position="91"/>
    </location>
</feature>
<dbReference type="PANTHER" id="PTHR12447:SF25">
    <property type="entry name" value="ANKYRIN REPEAT DOMAIN-CONTAINING PROTEIN 13C"/>
    <property type="match status" value="1"/>
</dbReference>
<comment type="subcellular location">
    <subcellularLocation>
        <location evidence="1">Endoplasmic reticulum membrane</location>
    </subcellularLocation>
</comment>
<evidence type="ECO:0000256" key="2">
    <source>
        <dbReference type="ARBA" id="ARBA00022737"/>
    </source>
</evidence>
<keyword evidence="2" id="KW-0677">Repeat</keyword>
<dbReference type="InterPro" id="IPR036770">
    <property type="entry name" value="Ankyrin_rpt-contain_sf"/>
</dbReference>
<evidence type="ECO:0000256" key="3">
    <source>
        <dbReference type="ARBA" id="ARBA00022824"/>
    </source>
</evidence>
<evidence type="ECO:0000256" key="8">
    <source>
        <dbReference type="PROSITE-ProRule" id="PRU00023"/>
    </source>
</evidence>
<evidence type="ECO:0000256" key="4">
    <source>
        <dbReference type="ARBA" id="ARBA00023043"/>
    </source>
</evidence>
<organism evidence="11 12">
    <name type="scientific">Symbiodinium pilosum</name>
    <name type="common">Dinoflagellate</name>
    <dbReference type="NCBI Taxonomy" id="2952"/>
    <lineage>
        <taxon>Eukaryota</taxon>
        <taxon>Sar</taxon>
        <taxon>Alveolata</taxon>
        <taxon>Dinophyceae</taxon>
        <taxon>Suessiales</taxon>
        <taxon>Symbiodiniaceae</taxon>
        <taxon>Symbiodinium</taxon>
    </lineage>
</organism>
<sequence>MAWERLMSEGFSTVPDGGVSPKVIPENLAQRVLGGEEQTCPTAESGILRVASRVGHGFGPTQEALCAPVKPPPSLLEEDEVPPPPSDEEDIAEQPLETRVTSCELHAAVWRADQAEISALLLGHADVNAEDVHGVTPLMLAVELIPRSTEYLSVVEFLLDHGADPRRRSSLGWSPLDVAVSSGERGLVRLLFDAAQQDLQQRWGVRLASITKSLSLLPDFECRIRWEFESPVIPLLSKLAPSDVLHVRKRGSCLRLDSTLASWKRFRFSKRRNLTMLFIGEKLSEDMDMGKWTDQISRGFYMVNHDKQLVVDMTQSLDGAEAAAVVEDLVKADAMQWDMSVASVDVTEGTTWLGSLAGPCDVNGWNCMRFDVRGELGMTMRKKGMRIDGLTFQDYFGRPLPPDACLPELRREFEATRQQATKPKVSQTTTPSTECFVLGDEDSEAGSIQSEVLEDWPDTAASAPLASAPVSGSVWLATDFPISMNQFTPVLDALAVHHNPMKRLKEIVQSPSLQECVEQTWTQRT</sequence>
<dbReference type="AlphaFoldDB" id="A0A812NM85"/>
<keyword evidence="3" id="KW-0256">Endoplasmic reticulum</keyword>
<dbReference type="Proteomes" id="UP000649617">
    <property type="component" value="Unassembled WGS sequence"/>
</dbReference>
<evidence type="ECO:0000256" key="1">
    <source>
        <dbReference type="ARBA" id="ARBA00004586"/>
    </source>
</evidence>
<evidence type="ECO:0000256" key="5">
    <source>
        <dbReference type="ARBA" id="ARBA00023136"/>
    </source>
</evidence>
<keyword evidence="6" id="KW-0143">Chaperone</keyword>
<evidence type="ECO:0000313" key="12">
    <source>
        <dbReference type="Proteomes" id="UP000649617"/>
    </source>
</evidence>
<dbReference type="Pfam" id="PF12796">
    <property type="entry name" value="Ank_2"/>
    <property type="match status" value="1"/>
</dbReference>
<dbReference type="InterPro" id="IPR055285">
    <property type="entry name" value="ANKRD13_C"/>
</dbReference>